<proteinExistence type="predicted"/>
<comment type="caution">
    <text evidence="3">The sequence shown here is derived from an EMBL/GenBank/DDBJ whole genome shotgun (WGS) entry which is preliminary data.</text>
</comment>
<evidence type="ECO:0000313" key="3">
    <source>
        <dbReference type="EMBL" id="RKQ68818.1"/>
    </source>
</evidence>
<keyword evidence="1" id="KW-0694">RNA-binding</keyword>
<dbReference type="SUPFAM" id="SSF55174">
    <property type="entry name" value="Alpha-L RNA-binding motif"/>
    <property type="match status" value="1"/>
</dbReference>
<evidence type="ECO:0000259" key="2">
    <source>
        <dbReference type="Pfam" id="PF01479"/>
    </source>
</evidence>
<dbReference type="AlphaFoldDB" id="A0A420WCX0"/>
<dbReference type="FunCoup" id="A0A420WCX0">
    <property type="interactions" value="149"/>
</dbReference>
<protein>
    <submittedName>
        <fullName evidence="3">Heat shock protein Hsp15</fullName>
    </submittedName>
</protein>
<dbReference type="PROSITE" id="PS50889">
    <property type="entry name" value="S4"/>
    <property type="match status" value="1"/>
</dbReference>
<dbReference type="RefSeq" id="WP_121100547.1">
    <property type="nucleotide sequence ID" value="NZ_RBII01000002.1"/>
</dbReference>
<dbReference type="OrthoDB" id="9797176at2"/>
<evidence type="ECO:0000313" key="4">
    <source>
        <dbReference type="Proteomes" id="UP000282211"/>
    </source>
</evidence>
<organism evidence="3 4">
    <name type="scientific">Litorimonas taeanensis</name>
    <dbReference type="NCBI Taxonomy" id="568099"/>
    <lineage>
        <taxon>Bacteria</taxon>
        <taxon>Pseudomonadati</taxon>
        <taxon>Pseudomonadota</taxon>
        <taxon>Alphaproteobacteria</taxon>
        <taxon>Maricaulales</taxon>
        <taxon>Robiginitomaculaceae</taxon>
    </lineage>
</organism>
<dbReference type="GO" id="GO:0003723">
    <property type="term" value="F:RNA binding"/>
    <property type="evidence" value="ECO:0007669"/>
    <property type="project" value="UniProtKB-KW"/>
</dbReference>
<dbReference type="InterPro" id="IPR036986">
    <property type="entry name" value="S4_RNA-bd_sf"/>
</dbReference>
<evidence type="ECO:0000256" key="1">
    <source>
        <dbReference type="PROSITE-ProRule" id="PRU00182"/>
    </source>
</evidence>
<dbReference type="Pfam" id="PF01479">
    <property type="entry name" value="S4"/>
    <property type="match status" value="1"/>
</dbReference>
<dbReference type="EMBL" id="RBII01000002">
    <property type="protein sequence ID" value="RKQ68818.1"/>
    <property type="molecule type" value="Genomic_DNA"/>
</dbReference>
<keyword evidence="4" id="KW-1185">Reference proteome</keyword>
<dbReference type="InterPro" id="IPR002942">
    <property type="entry name" value="S4_RNA-bd"/>
</dbReference>
<dbReference type="Proteomes" id="UP000282211">
    <property type="component" value="Unassembled WGS sequence"/>
</dbReference>
<feature type="domain" description="RNA-binding S4" evidence="2">
    <location>
        <begin position="17"/>
        <end position="67"/>
    </location>
</feature>
<dbReference type="CDD" id="cd00165">
    <property type="entry name" value="S4"/>
    <property type="match status" value="1"/>
</dbReference>
<keyword evidence="3" id="KW-0346">Stress response</keyword>
<accession>A0A420WCX0</accession>
<gene>
    <name evidence="3" type="ORF">DES40_1591</name>
</gene>
<name>A0A420WCX0_9PROT</name>
<reference evidence="3 4" key="1">
    <citation type="submission" date="2018-10" db="EMBL/GenBank/DDBJ databases">
        <title>Genomic Encyclopedia of Type Strains, Phase IV (KMG-IV): sequencing the most valuable type-strain genomes for metagenomic binning, comparative biology and taxonomic classification.</title>
        <authorList>
            <person name="Goeker M."/>
        </authorList>
    </citation>
    <scope>NUCLEOTIDE SEQUENCE [LARGE SCALE GENOMIC DNA]</scope>
    <source>
        <strain evidence="3 4">DSM 22008</strain>
    </source>
</reference>
<dbReference type="Gene3D" id="3.10.290.10">
    <property type="entry name" value="RNA-binding S4 domain"/>
    <property type="match status" value="1"/>
</dbReference>
<dbReference type="InParanoid" id="A0A420WCX0"/>
<sequence length="107" mass="12065">MRAKDTSSHASESDACRLDIWLYRTRLLKTRALAGHLISKGKIRLRRNGQMERIKKPHALIRPGDQVTFMRGTELINAEMIASGTRRGPASEAQTLYLRLDDTESAS</sequence>